<reference evidence="6 7" key="1">
    <citation type="submission" date="2020-01" db="EMBL/GenBank/DDBJ databases">
        <authorList>
            <consortium name="DOE Joint Genome Institute"/>
            <person name="Haridas S."/>
            <person name="Albert R."/>
            <person name="Binder M."/>
            <person name="Bloem J."/>
            <person name="Labutti K."/>
            <person name="Salamov A."/>
            <person name="Andreopoulos B."/>
            <person name="Baker S.E."/>
            <person name="Barry K."/>
            <person name="Bills G."/>
            <person name="Bluhm B.H."/>
            <person name="Cannon C."/>
            <person name="Castanera R."/>
            <person name="Culley D.E."/>
            <person name="Daum C."/>
            <person name="Ezra D."/>
            <person name="Gonzalez J.B."/>
            <person name="Henrissat B."/>
            <person name="Kuo A."/>
            <person name="Liang C."/>
            <person name="Lipzen A."/>
            <person name="Lutzoni F."/>
            <person name="Magnuson J."/>
            <person name="Mondo S."/>
            <person name="Nolan M."/>
            <person name="Ohm R."/>
            <person name="Pangilinan J."/>
            <person name="Park H.-J.H."/>
            <person name="Ramirez L."/>
            <person name="Alfaro M."/>
            <person name="Sun H."/>
            <person name="Tritt A."/>
            <person name="Yoshinaga Y."/>
            <person name="Zwiers L.-H.L."/>
            <person name="Turgeon B.G."/>
            <person name="Goodwin S.B."/>
            <person name="Spatafora J.W."/>
            <person name="Crous P.W."/>
            <person name="Grigoriev I.V."/>
        </authorList>
    </citation>
    <scope>NUCLEOTIDE SEQUENCE [LARGE SCALE GENOMIC DNA]</scope>
    <source>
        <strain evidence="6 7">CBS 611.86</strain>
    </source>
</reference>
<dbReference type="SMART" id="SM00066">
    <property type="entry name" value="GAL4"/>
    <property type="match status" value="1"/>
</dbReference>
<dbReference type="PROSITE" id="PS50048">
    <property type="entry name" value="ZN2_CY6_FUNGAL_2"/>
    <property type="match status" value="1"/>
</dbReference>
<evidence type="ECO:0000259" key="5">
    <source>
        <dbReference type="PROSITE" id="PS50048"/>
    </source>
</evidence>
<keyword evidence="3" id="KW-0539">Nucleus</keyword>
<dbReference type="InterPro" id="IPR036864">
    <property type="entry name" value="Zn2-C6_fun-type_DNA-bd_sf"/>
</dbReference>
<evidence type="ECO:0000313" key="6">
    <source>
        <dbReference type="EMBL" id="KAF2872338.1"/>
    </source>
</evidence>
<dbReference type="Gene3D" id="4.10.240.10">
    <property type="entry name" value="Zn(2)-C6 fungal-type DNA-binding domain"/>
    <property type="match status" value="1"/>
</dbReference>
<evidence type="ECO:0000256" key="2">
    <source>
        <dbReference type="ARBA" id="ARBA00022723"/>
    </source>
</evidence>
<dbReference type="GO" id="GO:0008270">
    <property type="term" value="F:zinc ion binding"/>
    <property type="evidence" value="ECO:0007669"/>
    <property type="project" value="InterPro"/>
</dbReference>
<dbReference type="PANTHER" id="PTHR31001">
    <property type="entry name" value="UNCHARACTERIZED TRANSCRIPTIONAL REGULATORY PROTEIN"/>
    <property type="match status" value="1"/>
</dbReference>
<protein>
    <recommendedName>
        <fullName evidence="5">Zn(2)-C6 fungal-type domain-containing protein</fullName>
    </recommendedName>
</protein>
<dbReference type="AlphaFoldDB" id="A0A7C8M8Z6"/>
<keyword evidence="7" id="KW-1185">Reference proteome</keyword>
<dbReference type="OrthoDB" id="4934715at2759"/>
<dbReference type="SUPFAM" id="SSF57701">
    <property type="entry name" value="Zn2/Cys6 DNA-binding domain"/>
    <property type="match status" value="1"/>
</dbReference>
<accession>A0A7C8M8Z6</accession>
<dbReference type="GO" id="GO:0006351">
    <property type="term" value="P:DNA-templated transcription"/>
    <property type="evidence" value="ECO:0007669"/>
    <property type="project" value="InterPro"/>
</dbReference>
<dbReference type="PROSITE" id="PS00463">
    <property type="entry name" value="ZN2_CY6_FUNGAL_1"/>
    <property type="match status" value="1"/>
</dbReference>
<dbReference type="Proteomes" id="UP000481861">
    <property type="component" value="Unassembled WGS sequence"/>
</dbReference>
<sequence length="733" mass="83300">MSSEPRRVVPSSRRRDKPILSCLACRQRKLKCDRQQPCKACVDRGLSLSCTYARHAPSRAAHGPKAPHNVHERIDQLEKLVTNLMGAGNTATPARSNSSADPPPSEVLVEGFTDPQVPDTPDRVKLENDATTYSDSSHWTSILDGIAELREHLDEIPITDIPSVNETGPDLLFGRQRHATKQEILASMPERAEADQLVVQYFASTVISPIMLHRPTFLCEYEQFWEHPFETPVMWIGLLFSLFAIATRFRSVLDNLDNNSASFVDYSDTSLVSVRMDFYREKVVQCLILANYTRCPQYTVDTMLQYFITEYLRSRDSQFGTWMIAGMLVRIAFRMGYHRDPSHFSNISVFRSEMRRRLWAMILQLDLMSAAQVGLPRMIQPAMHDVAEPRNLIDEDLDESMVELPPSRPETESTATLYTLVRNRVLYAFARVVDLTNATSQPAYRDIMNLDATMRQVYENLPPAMKPLRAKEFKSVDSEMIMRRLFLGLNMLKAVLMLHRPYLLLGRTDIRYEYSRLACIDTALEILDFQRQLDDESRPGGRLWTTEWRIWALSWRMSSLVNHDFLLATTVLSLELDRDIAEPMPISEEAIATRTRLGENLPTRAEIVEVLTRVHSIWEQASEKSREAEMVAAAVRLVLGKVGVHVGTPPSASDQTPFARDEFAAPPQFYATDNIAEPSAAVSSFFMNNPHCMPSFPMFDGGMEIGGAFDWNGLETDFPMSTFEQNPDNPQDP</sequence>
<evidence type="ECO:0000256" key="1">
    <source>
        <dbReference type="ARBA" id="ARBA00004123"/>
    </source>
</evidence>
<dbReference type="GO" id="GO:0005634">
    <property type="term" value="C:nucleus"/>
    <property type="evidence" value="ECO:0007669"/>
    <property type="project" value="UniProtKB-SubCell"/>
</dbReference>
<dbReference type="SMART" id="SM00906">
    <property type="entry name" value="Fungal_trans"/>
    <property type="match status" value="1"/>
</dbReference>
<comment type="subcellular location">
    <subcellularLocation>
        <location evidence="1">Nucleus</location>
    </subcellularLocation>
</comment>
<dbReference type="GO" id="GO:0000981">
    <property type="term" value="F:DNA-binding transcription factor activity, RNA polymerase II-specific"/>
    <property type="evidence" value="ECO:0007669"/>
    <property type="project" value="InterPro"/>
</dbReference>
<keyword evidence="2" id="KW-0479">Metal-binding</keyword>
<dbReference type="InterPro" id="IPR001138">
    <property type="entry name" value="Zn2Cys6_DnaBD"/>
</dbReference>
<dbReference type="Pfam" id="PF04082">
    <property type="entry name" value="Fungal_trans"/>
    <property type="match status" value="1"/>
</dbReference>
<evidence type="ECO:0000256" key="3">
    <source>
        <dbReference type="ARBA" id="ARBA00023242"/>
    </source>
</evidence>
<name>A0A7C8M8Z6_9PLEO</name>
<evidence type="ECO:0000256" key="4">
    <source>
        <dbReference type="SAM" id="MobiDB-lite"/>
    </source>
</evidence>
<dbReference type="Pfam" id="PF00172">
    <property type="entry name" value="Zn_clus"/>
    <property type="match status" value="1"/>
</dbReference>
<dbReference type="InterPro" id="IPR007219">
    <property type="entry name" value="XnlR_reg_dom"/>
</dbReference>
<feature type="region of interest" description="Disordered" evidence="4">
    <location>
        <begin position="87"/>
        <end position="106"/>
    </location>
</feature>
<feature type="domain" description="Zn(2)-C6 fungal-type" evidence="5">
    <location>
        <begin position="21"/>
        <end position="52"/>
    </location>
</feature>
<evidence type="ECO:0000313" key="7">
    <source>
        <dbReference type="Proteomes" id="UP000481861"/>
    </source>
</evidence>
<dbReference type="EMBL" id="JAADJZ010000009">
    <property type="protein sequence ID" value="KAF2872338.1"/>
    <property type="molecule type" value="Genomic_DNA"/>
</dbReference>
<dbReference type="PANTHER" id="PTHR31001:SF49">
    <property type="entry name" value="ZN(II)2CYS6 TRANSCRIPTION FACTOR (EUROFUNG)"/>
    <property type="match status" value="1"/>
</dbReference>
<dbReference type="CDD" id="cd00067">
    <property type="entry name" value="GAL4"/>
    <property type="match status" value="1"/>
</dbReference>
<gene>
    <name evidence="6" type="ORF">BDV95DRAFT_380719</name>
</gene>
<dbReference type="GO" id="GO:0003677">
    <property type="term" value="F:DNA binding"/>
    <property type="evidence" value="ECO:0007669"/>
    <property type="project" value="InterPro"/>
</dbReference>
<feature type="compositionally biased region" description="Polar residues" evidence="4">
    <location>
        <begin position="89"/>
        <end position="100"/>
    </location>
</feature>
<comment type="caution">
    <text evidence="6">The sequence shown here is derived from an EMBL/GenBank/DDBJ whole genome shotgun (WGS) entry which is preliminary data.</text>
</comment>
<proteinExistence type="predicted"/>
<dbReference type="InterPro" id="IPR050613">
    <property type="entry name" value="Sec_Metabolite_Reg"/>
</dbReference>
<organism evidence="6 7">
    <name type="scientific">Massariosphaeria phaeospora</name>
    <dbReference type="NCBI Taxonomy" id="100035"/>
    <lineage>
        <taxon>Eukaryota</taxon>
        <taxon>Fungi</taxon>
        <taxon>Dikarya</taxon>
        <taxon>Ascomycota</taxon>
        <taxon>Pezizomycotina</taxon>
        <taxon>Dothideomycetes</taxon>
        <taxon>Pleosporomycetidae</taxon>
        <taxon>Pleosporales</taxon>
        <taxon>Pleosporales incertae sedis</taxon>
        <taxon>Massariosphaeria</taxon>
    </lineage>
</organism>
<dbReference type="CDD" id="cd12148">
    <property type="entry name" value="fungal_TF_MHR"/>
    <property type="match status" value="1"/>
</dbReference>